<organism evidence="2 3">
    <name type="scientific">Halocatena marina</name>
    <dbReference type="NCBI Taxonomy" id="2934937"/>
    <lineage>
        <taxon>Archaea</taxon>
        <taxon>Methanobacteriati</taxon>
        <taxon>Methanobacteriota</taxon>
        <taxon>Stenosarchaea group</taxon>
        <taxon>Halobacteria</taxon>
        <taxon>Halobacteriales</taxon>
        <taxon>Natronomonadaceae</taxon>
        <taxon>Halocatena</taxon>
    </lineage>
</organism>
<dbReference type="RefSeq" id="WP_248904747.1">
    <property type="nucleotide sequence ID" value="NZ_CP109979.1"/>
</dbReference>
<dbReference type="Proteomes" id="UP001596417">
    <property type="component" value="Unassembled WGS sequence"/>
</dbReference>
<evidence type="ECO:0000313" key="2">
    <source>
        <dbReference type="EMBL" id="MFC7188995.1"/>
    </source>
</evidence>
<protein>
    <submittedName>
        <fullName evidence="2">Uncharacterized protein</fullName>
    </submittedName>
</protein>
<feature type="coiled-coil region" evidence="1">
    <location>
        <begin position="4"/>
        <end position="31"/>
    </location>
</feature>
<reference evidence="2 3" key="1">
    <citation type="journal article" date="2019" name="Int. J. Syst. Evol. Microbiol.">
        <title>The Global Catalogue of Microorganisms (GCM) 10K type strain sequencing project: providing services to taxonomists for standard genome sequencing and annotation.</title>
        <authorList>
            <consortium name="The Broad Institute Genomics Platform"/>
            <consortium name="The Broad Institute Genome Sequencing Center for Infectious Disease"/>
            <person name="Wu L."/>
            <person name="Ma J."/>
        </authorList>
    </citation>
    <scope>NUCLEOTIDE SEQUENCE [LARGE SCALE GENOMIC DNA]</scope>
    <source>
        <strain evidence="2 3">RDMS1</strain>
    </source>
</reference>
<name>A0ABD5YN28_9EURY</name>
<dbReference type="EMBL" id="JBHTAX010000001">
    <property type="protein sequence ID" value="MFC7188995.1"/>
    <property type="molecule type" value="Genomic_DNA"/>
</dbReference>
<proteinExistence type="predicted"/>
<keyword evidence="1" id="KW-0175">Coiled coil</keyword>
<dbReference type="GeneID" id="76198556"/>
<gene>
    <name evidence="2" type="ORF">ACFQL7_03455</name>
</gene>
<evidence type="ECO:0000313" key="3">
    <source>
        <dbReference type="Proteomes" id="UP001596417"/>
    </source>
</evidence>
<sequence>MGLFRKLGRQVEQFKTDAKEAAEEYEVYQCEDCGMRFSEQYEQCSECGSRKITRIAQE</sequence>
<dbReference type="AlphaFoldDB" id="A0ABD5YN28"/>
<evidence type="ECO:0000256" key="1">
    <source>
        <dbReference type="SAM" id="Coils"/>
    </source>
</evidence>
<accession>A0ABD5YN28</accession>
<keyword evidence="3" id="KW-1185">Reference proteome</keyword>
<comment type="caution">
    <text evidence="2">The sequence shown here is derived from an EMBL/GenBank/DDBJ whole genome shotgun (WGS) entry which is preliminary data.</text>
</comment>